<proteinExistence type="predicted"/>
<evidence type="ECO:0000256" key="1">
    <source>
        <dbReference type="SAM" id="MobiDB-lite"/>
    </source>
</evidence>
<dbReference type="EMBL" id="CP012673">
    <property type="protein sequence ID" value="AUX48809.1"/>
    <property type="molecule type" value="Genomic_DNA"/>
</dbReference>
<evidence type="ECO:0000313" key="3">
    <source>
        <dbReference type="Proteomes" id="UP000238348"/>
    </source>
</evidence>
<protein>
    <submittedName>
        <fullName evidence="2">Uncharacterized protein</fullName>
    </submittedName>
</protein>
<accession>A0A2L0FBK6</accession>
<feature type="compositionally biased region" description="Polar residues" evidence="1">
    <location>
        <begin position="8"/>
        <end position="19"/>
    </location>
</feature>
<feature type="region of interest" description="Disordered" evidence="1">
    <location>
        <begin position="1"/>
        <end position="58"/>
    </location>
</feature>
<reference evidence="2 3" key="1">
    <citation type="submission" date="2015-09" db="EMBL/GenBank/DDBJ databases">
        <title>Sorangium comparison.</title>
        <authorList>
            <person name="Zaburannyi N."/>
            <person name="Bunk B."/>
            <person name="Overmann J."/>
            <person name="Mueller R."/>
        </authorList>
    </citation>
    <scope>NUCLEOTIDE SEQUENCE [LARGE SCALE GENOMIC DNA]</scope>
    <source>
        <strain evidence="2 3">So ce26</strain>
    </source>
</reference>
<sequence>MSEFKAYSPNQPGLHQGTRNHSENYYVEQPRDYYGTQPIKAFPGPASKMQHSHALSRERPDLASDPLAHVRDAIEASKKLLDLPNDWDGEGSQAYDRRTWDRATRFVATQAAYLWNAKAVLPAPDIGPGPNGSIDLAWQEKVFKLLINVPRGADVITYFGRSKSADVKGTIRDSVADHKELFLWLMKAP</sequence>
<gene>
    <name evidence="2" type="ORF">SOCE26_103500</name>
</gene>
<dbReference type="OrthoDB" id="662862at2"/>
<dbReference type="Proteomes" id="UP000238348">
    <property type="component" value="Chromosome"/>
</dbReference>
<dbReference type="AlphaFoldDB" id="A0A2L0FBK6"/>
<name>A0A2L0FBK6_SORCE</name>
<evidence type="ECO:0000313" key="2">
    <source>
        <dbReference type="EMBL" id="AUX48809.1"/>
    </source>
</evidence>
<organism evidence="2 3">
    <name type="scientific">Sorangium cellulosum</name>
    <name type="common">Polyangium cellulosum</name>
    <dbReference type="NCBI Taxonomy" id="56"/>
    <lineage>
        <taxon>Bacteria</taxon>
        <taxon>Pseudomonadati</taxon>
        <taxon>Myxococcota</taxon>
        <taxon>Polyangia</taxon>
        <taxon>Polyangiales</taxon>
        <taxon>Polyangiaceae</taxon>
        <taxon>Sorangium</taxon>
    </lineage>
</organism>
<dbReference type="RefSeq" id="WP_159398058.1">
    <property type="nucleotide sequence ID" value="NZ_CP012673.1"/>
</dbReference>